<accession>A0A914E165</accession>
<evidence type="ECO:0000256" key="1">
    <source>
        <dbReference type="ARBA" id="ARBA00001436"/>
    </source>
</evidence>
<evidence type="ECO:0000256" key="7">
    <source>
        <dbReference type="ARBA" id="ARBA00023136"/>
    </source>
</evidence>
<evidence type="ECO:0000313" key="15">
    <source>
        <dbReference type="Proteomes" id="UP000887540"/>
    </source>
</evidence>
<keyword evidence="10" id="KW-0141">cGMP biosynthesis</keyword>
<dbReference type="Gene3D" id="6.10.250.780">
    <property type="match status" value="1"/>
</dbReference>
<dbReference type="Gene3D" id="3.30.70.1230">
    <property type="entry name" value="Nucleotide cyclase"/>
    <property type="match status" value="1"/>
</dbReference>
<keyword evidence="9" id="KW-0456">Lyase</keyword>
<keyword evidence="15" id="KW-1185">Reference proteome</keyword>
<protein>
    <recommendedName>
        <fullName evidence="3">guanylate cyclase</fullName>
        <ecNumber evidence="3">4.6.1.2</ecNumber>
    </recommendedName>
</protein>
<dbReference type="InterPro" id="IPR050401">
    <property type="entry name" value="Cyclic_nucleotide_synthase"/>
</dbReference>
<dbReference type="GO" id="GO:0004016">
    <property type="term" value="F:adenylate cyclase activity"/>
    <property type="evidence" value="ECO:0007669"/>
    <property type="project" value="TreeGrafter"/>
</dbReference>
<evidence type="ECO:0000256" key="4">
    <source>
        <dbReference type="ARBA" id="ARBA00022692"/>
    </source>
</evidence>
<dbReference type="SUPFAM" id="SSF55073">
    <property type="entry name" value="Nucleotide cyclase"/>
    <property type="match status" value="1"/>
</dbReference>
<evidence type="ECO:0000256" key="10">
    <source>
        <dbReference type="ARBA" id="ARBA00023293"/>
    </source>
</evidence>
<dbReference type="SMART" id="SM00220">
    <property type="entry name" value="S_TKc"/>
    <property type="match status" value="1"/>
</dbReference>
<evidence type="ECO:0000256" key="11">
    <source>
        <dbReference type="SAM" id="MobiDB-lite"/>
    </source>
</evidence>
<evidence type="ECO:0000259" key="13">
    <source>
        <dbReference type="PROSITE" id="PS50011"/>
    </source>
</evidence>
<evidence type="ECO:0000256" key="5">
    <source>
        <dbReference type="ARBA" id="ARBA00022741"/>
    </source>
</evidence>
<dbReference type="WBParaSite" id="ACRNAN_scaffold5068.g6510.t1">
    <property type="protein sequence ID" value="ACRNAN_scaffold5068.g6510.t1"/>
    <property type="gene ID" value="ACRNAN_scaffold5068.g6510"/>
</dbReference>
<comment type="catalytic activity">
    <reaction evidence="1">
        <text>GTP = 3',5'-cyclic GMP + diphosphate</text>
        <dbReference type="Rhea" id="RHEA:13665"/>
        <dbReference type="ChEBI" id="CHEBI:33019"/>
        <dbReference type="ChEBI" id="CHEBI:37565"/>
        <dbReference type="ChEBI" id="CHEBI:57746"/>
        <dbReference type="EC" id="4.6.1.2"/>
    </reaction>
</comment>
<keyword evidence="6 12" id="KW-1133">Transmembrane helix</keyword>
<feature type="region of interest" description="Disordered" evidence="11">
    <location>
        <begin position="377"/>
        <end position="420"/>
    </location>
</feature>
<dbReference type="Pfam" id="PF00211">
    <property type="entry name" value="Guanylate_cyc"/>
    <property type="match status" value="1"/>
</dbReference>
<name>A0A914E165_9BILA</name>
<dbReference type="GO" id="GO:0005886">
    <property type="term" value="C:plasma membrane"/>
    <property type="evidence" value="ECO:0007669"/>
    <property type="project" value="TreeGrafter"/>
</dbReference>
<feature type="domain" description="Guanylate cyclase" evidence="14">
    <location>
        <begin position="626"/>
        <end position="678"/>
    </location>
</feature>
<evidence type="ECO:0000256" key="3">
    <source>
        <dbReference type="ARBA" id="ARBA00012202"/>
    </source>
</evidence>
<dbReference type="GO" id="GO:0001653">
    <property type="term" value="F:peptide receptor activity"/>
    <property type="evidence" value="ECO:0007669"/>
    <property type="project" value="TreeGrafter"/>
</dbReference>
<dbReference type="SUPFAM" id="SSF56112">
    <property type="entry name" value="Protein kinase-like (PK-like)"/>
    <property type="match status" value="1"/>
</dbReference>
<evidence type="ECO:0000256" key="12">
    <source>
        <dbReference type="SAM" id="Phobius"/>
    </source>
</evidence>
<proteinExistence type="predicted"/>
<evidence type="ECO:0000313" key="16">
    <source>
        <dbReference type="WBParaSite" id="ACRNAN_scaffold5068.g6510.t1"/>
    </source>
</evidence>
<dbReference type="EC" id="4.6.1.2" evidence="3"/>
<dbReference type="InterPro" id="IPR001054">
    <property type="entry name" value="A/G_cyclase"/>
</dbReference>
<feature type="compositionally biased region" description="Acidic residues" evidence="11">
    <location>
        <begin position="406"/>
        <end position="416"/>
    </location>
</feature>
<dbReference type="InterPro" id="IPR000719">
    <property type="entry name" value="Prot_kinase_dom"/>
</dbReference>
<dbReference type="Gene3D" id="1.10.510.10">
    <property type="entry name" value="Transferase(Phosphotransferase) domain 1"/>
    <property type="match status" value="2"/>
</dbReference>
<feature type="transmembrane region" description="Helical" evidence="12">
    <location>
        <begin position="157"/>
        <end position="178"/>
    </location>
</feature>
<keyword evidence="5" id="KW-0547">Nucleotide-binding</keyword>
<comment type="subcellular location">
    <subcellularLocation>
        <location evidence="2">Membrane</location>
        <topology evidence="2">Single-pass membrane protein</topology>
    </subcellularLocation>
</comment>
<evidence type="ECO:0000256" key="8">
    <source>
        <dbReference type="ARBA" id="ARBA00023180"/>
    </source>
</evidence>
<dbReference type="PROSITE" id="PS50125">
    <property type="entry name" value="GUANYLATE_CYCLASE_2"/>
    <property type="match status" value="1"/>
</dbReference>
<dbReference type="SMART" id="SM00044">
    <property type="entry name" value="CYCc"/>
    <property type="match status" value="1"/>
</dbReference>
<keyword evidence="8" id="KW-0325">Glycoprotein</keyword>
<evidence type="ECO:0000256" key="2">
    <source>
        <dbReference type="ARBA" id="ARBA00004167"/>
    </source>
</evidence>
<dbReference type="InterPro" id="IPR029787">
    <property type="entry name" value="Nucleotide_cyclase"/>
</dbReference>
<sequence length="696" mass="79098">MNANTNYEAQVMQMCIDDMKIRSILPKELNLKIFTMESCNRFSGVEHATYLHYIKNASVYFGPGCNNGTSGEVLMNKKSIRVPSYATYLVKNGTIKIVVELSARIGDKQKCAMSIDDCTEHVAHEILPHYWSSQDGSLPVEMPKCGFDGSLCDYSPVYITIGTIVFVVCVILLGICLYKKAKERELYDMTWRIPREQLKLLEHDRKSEIGSISTGSWTEGDKADVRISANQAICNSVKVSYKRFQQNRNLTFSKPELAKLKELKFVENENLNKLFGICFNQQNEFLVAWVLCQRGSLEDVIFNTDIKISRNFQVSFAKDVVKGLYFLHNSPIKYHGLLCIQNCLVDSSWSIKLTNFGTEEIIANKLKHNEIRPFNMGSKIKKKSEEKEAENNDKDGKERKRSNREQDDEDDEDDESNINIFDNAKDVRSITDKKYLQQAPEIIRELINAKFLPPGSQSADIYALGMVLYQVLFKLDPFYEREDSPNKIMTMIALAGEDDKIIRPTFPNQQTLQTADGEESYNLQLLSCIEACWLEIPEMRPNIKRIRTLVNANLKSTSSGTLVDQMMKMLEDYTTNLEQTVRSRTILLEEAQAQADRLLKSMLPASIAEDLKVGRSVAPQLYASATILFSDIRGFTQISSTSTPFQVVNFLNEMFSGFDAIIAKHDAYKGKGKFDTWFLEGKNECDTWALGGASRK</sequence>
<feature type="domain" description="Protein kinase" evidence="13">
    <location>
        <begin position="203"/>
        <end position="554"/>
    </location>
</feature>
<dbReference type="InterPro" id="IPR001245">
    <property type="entry name" value="Ser-Thr/Tyr_kinase_cat_dom"/>
</dbReference>
<reference evidence="16" key="1">
    <citation type="submission" date="2022-11" db="UniProtKB">
        <authorList>
            <consortium name="WormBaseParasite"/>
        </authorList>
    </citation>
    <scope>IDENTIFICATION</scope>
</reference>
<dbReference type="AlphaFoldDB" id="A0A914E165"/>
<dbReference type="Pfam" id="PF07714">
    <property type="entry name" value="PK_Tyr_Ser-Thr"/>
    <property type="match status" value="1"/>
</dbReference>
<dbReference type="Proteomes" id="UP000887540">
    <property type="component" value="Unplaced"/>
</dbReference>
<dbReference type="PANTHER" id="PTHR11920:SF503">
    <property type="entry name" value="RECEPTOR-TYPE GUANYLATE CYCLASE GCY-9"/>
    <property type="match status" value="1"/>
</dbReference>
<dbReference type="GO" id="GO:0007168">
    <property type="term" value="P:receptor guanylyl cyclase signaling pathway"/>
    <property type="evidence" value="ECO:0007669"/>
    <property type="project" value="TreeGrafter"/>
</dbReference>
<dbReference type="GO" id="GO:0005524">
    <property type="term" value="F:ATP binding"/>
    <property type="evidence" value="ECO:0007669"/>
    <property type="project" value="InterPro"/>
</dbReference>
<dbReference type="GO" id="GO:0004672">
    <property type="term" value="F:protein kinase activity"/>
    <property type="evidence" value="ECO:0007669"/>
    <property type="project" value="InterPro"/>
</dbReference>
<dbReference type="InterPro" id="IPR011009">
    <property type="entry name" value="Kinase-like_dom_sf"/>
</dbReference>
<dbReference type="GO" id="GO:0035556">
    <property type="term" value="P:intracellular signal transduction"/>
    <property type="evidence" value="ECO:0007669"/>
    <property type="project" value="InterPro"/>
</dbReference>
<evidence type="ECO:0000259" key="14">
    <source>
        <dbReference type="PROSITE" id="PS50125"/>
    </source>
</evidence>
<dbReference type="GO" id="GO:0004383">
    <property type="term" value="F:guanylate cyclase activity"/>
    <property type="evidence" value="ECO:0007669"/>
    <property type="project" value="UniProtKB-EC"/>
</dbReference>
<evidence type="ECO:0000256" key="9">
    <source>
        <dbReference type="ARBA" id="ARBA00023239"/>
    </source>
</evidence>
<keyword evidence="4 12" id="KW-0812">Transmembrane</keyword>
<dbReference type="PROSITE" id="PS50011">
    <property type="entry name" value="PROTEIN_KINASE_DOM"/>
    <property type="match status" value="1"/>
</dbReference>
<dbReference type="PANTHER" id="PTHR11920">
    <property type="entry name" value="GUANYLYL CYCLASE"/>
    <property type="match status" value="1"/>
</dbReference>
<feature type="compositionally biased region" description="Basic and acidic residues" evidence="11">
    <location>
        <begin position="383"/>
        <end position="398"/>
    </location>
</feature>
<keyword evidence="7 12" id="KW-0472">Membrane</keyword>
<organism evidence="15 16">
    <name type="scientific">Acrobeloides nanus</name>
    <dbReference type="NCBI Taxonomy" id="290746"/>
    <lineage>
        <taxon>Eukaryota</taxon>
        <taxon>Metazoa</taxon>
        <taxon>Ecdysozoa</taxon>
        <taxon>Nematoda</taxon>
        <taxon>Chromadorea</taxon>
        <taxon>Rhabditida</taxon>
        <taxon>Tylenchina</taxon>
        <taxon>Cephalobomorpha</taxon>
        <taxon>Cephaloboidea</taxon>
        <taxon>Cephalobidae</taxon>
        <taxon>Acrobeloides</taxon>
    </lineage>
</organism>
<evidence type="ECO:0000256" key="6">
    <source>
        <dbReference type="ARBA" id="ARBA00022989"/>
    </source>
</evidence>